<organism evidence="5 6">
    <name type="scientific">Aliiglaciecola litoralis</name>
    <dbReference type="NCBI Taxonomy" id="582857"/>
    <lineage>
        <taxon>Bacteria</taxon>
        <taxon>Pseudomonadati</taxon>
        <taxon>Pseudomonadota</taxon>
        <taxon>Gammaproteobacteria</taxon>
        <taxon>Alteromonadales</taxon>
        <taxon>Alteromonadaceae</taxon>
        <taxon>Aliiglaciecola</taxon>
    </lineage>
</organism>
<protein>
    <submittedName>
        <fullName evidence="5">Polysaccharide biosynthesis/export family protein</fullName>
    </submittedName>
</protein>
<dbReference type="PANTHER" id="PTHR33619">
    <property type="entry name" value="POLYSACCHARIDE EXPORT PROTEIN GFCE-RELATED"/>
    <property type="match status" value="1"/>
</dbReference>
<dbReference type="InterPro" id="IPR003715">
    <property type="entry name" value="Poly_export_N"/>
</dbReference>
<dbReference type="Proteomes" id="UP001500359">
    <property type="component" value="Unassembled WGS sequence"/>
</dbReference>
<evidence type="ECO:0000259" key="4">
    <source>
        <dbReference type="Pfam" id="PF10531"/>
    </source>
</evidence>
<accession>A0ABN1LTS4</accession>
<dbReference type="InterPro" id="IPR049712">
    <property type="entry name" value="Poly_export"/>
</dbReference>
<proteinExistence type="predicted"/>
<evidence type="ECO:0000313" key="5">
    <source>
        <dbReference type="EMBL" id="GAA0860173.1"/>
    </source>
</evidence>
<name>A0ABN1LTS4_9ALTE</name>
<feature type="domain" description="Soluble ligand binding" evidence="4">
    <location>
        <begin position="104"/>
        <end position="150"/>
    </location>
</feature>
<sequence>MAIRILILATLLLVSTAITAQTAVPDEYMIDTGDVIVIDVYNEKDLYVRTMVNAQGIVKLPLIGSISVSGKPPSVLESEIEAALFDGYLVEPDVSVTIEKYRPFYIKGAVKLPGVFDFRLNLTVEQAIAIGGGLRDRASKSDWYILRGAAQNKVRVKKDTPVFPGDILHIEESVF</sequence>
<evidence type="ECO:0000256" key="2">
    <source>
        <dbReference type="SAM" id="SignalP"/>
    </source>
</evidence>
<evidence type="ECO:0000259" key="3">
    <source>
        <dbReference type="Pfam" id="PF02563"/>
    </source>
</evidence>
<evidence type="ECO:0000256" key="1">
    <source>
        <dbReference type="ARBA" id="ARBA00022729"/>
    </source>
</evidence>
<dbReference type="InterPro" id="IPR019554">
    <property type="entry name" value="Soluble_ligand-bd"/>
</dbReference>
<feature type="domain" description="Polysaccharide export protein N-terminal" evidence="3">
    <location>
        <begin position="23"/>
        <end position="98"/>
    </location>
</feature>
<feature type="signal peptide" evidence="2">
    <location>
        <begin position="1"/>
        <end position="20"/>
    </location>
</feature>
<dbReference type="Gene3D" id="3.30.1950.10">
    <property type="entry name" value="wza like domain"/>
    <property type="match status" value="1"/>
</dbReference>
<comment type="caution">
    <text evidence="5">The sequence shown here is derived from an EMBL/GenBank/DDBJ whole genome shotgun (WGS) entry which is preliminary data.</text>
</comment>
<evidence type="ECO:0000313" key="6">
    <source>
        <dbReference type="Proteomes" id="UP001500359"/>
    </source>
</evidence>
<reference evidence="5 6" key="1">
    <citation type="journal article" date="2019" name="Int. J. Syst. Evol. Microbiol.">
        <title>The Global Catalogue of Microorganisms (GCM) 10K type strain sequencing project: providing services to taxonomists for standard genome sequencing and annotation.</title>
        <authorList>
            <consortium name="The Broad Institute Genomics Platform"/>
            <consortium name="The Broad Institute Genome Sequencing Center for Infectious Disease"/>
            <person name="Wu L."/>
            <person name="Ma J."/>
        </authorList>
    </citation>
    <scope>NUCLEOTIDE SEQUENCE [LARGE SCALE GENOMIC DNA]</scope>
    <source>
        <strain evidence="5 6">JCM 15896</strain>
    </source>
</reference>
<dbReference type="Pfam" id="PF10531">
    <property type="entry name" value="SLBB"/>
    <property type="match status" value="1"/>
</dbReference>
<dbReference type="RefSeq" id="WP_343862566.1">
    <property type="nucleotide sequence ID" value="NZ_BAAAFD010000019.1"/>
</dbReference>
<keyword evidence="1 2" id="KW-0732">Signal</keyword>
<dbReference type="PANTHER" id="PTHR33619:SF3">
    <property type="entry name" value="POLYSACCHARIDE EXPORT PROTEIN GFCE-RELATED"/>
    <property type="match status" value="1"/>
</dbReference>
<dbReference type="EMBL" id="BAAAFD010000019">
    <property type="protein sequence ID" value="GAA0860173.1"/>
    <property type="molecule type" value="Genomic_DNA"/>
</dbReference>
<gene>
    <name evidence="5" type="ORF">GCM10009114_36330</name>
</gene>
<dbReference type="Pfam" id="PF02563">
    <property type="entry name" value="Poly_export"/>
    <property type="match status" value="1"/>
</dbReference>
<feature type="chain" id="PRO_5046576581" evidence="2">
    <location>
        <begin position="21"/>
        <end position="175"/>
    </location>
</feature>
<keyword evidence="6" id="KW-1185">Reference proteome</keyword>